<gene>
    <name evidence="2" type="ORF">Stube_48580</name>
</gene>
<dbReference type="InterPro" id="IPR009081">
    <property type="entry name" value="PP-bd_ACP"/>
</dbReference>
<dbReference type="Gene3D" id="1.10.1200.10">
    <property type="entry name" value="ACP-like"/>
    <property type="match status" value="1"/>
</dbReference>
<dbReference type="EMBL" id="BLIR01000001">
    <property type="protein sequence ID" value="GFE40185.1"/>
    <property type="molecule type" value="Genomic_DNA"/>
</dbReference>
<dbReference type="OrthoDB" id="2455700at2"/>
<evidence type="ECO:0000313" key="3">
    <source>
        <dbReference type="Proteomes" id="UP000431826"/>
    </source>
</evidence>
<proteinExistence type="predicted"/>
<dbReference type="Pfam" id="PF00550">
    <property type="entry name" value="PP-binding"/>
    <property type="match status" value="1"/>
</dbReference>
<sequence length="85" mass="9199">MTSTPTLTPEEIREAVATVLGIAPEEIADEDNLAQMGLSSLQLMRLSGRWRRAGLDVDFATLAVEPTVRAWARHLGLKGNAPSEV</sequence>
<comment type="caution">
    <text evidence="2">The sequence shown here is derived from an EMBL/GenBank/DDBJ whole genome shotgun (WGS) entry which is preliminary data.</text>
</comment>
<evidence type="ECO:0000313" key="2">
    <source>
        <dbReference type="EMBL" id="GFE40185.1"/>
    </source>
</evidence>
<name>A0A640UZY0_9ACTN</name>
<dbReference type="Proteomes" id="UP000431826">
    <property type="component" value="Unassembled WGS sequence"/>
</dbReference>
<evidence type="ECO:0000259" key="1">
    <source>
        <dbReference type="PROSITE" id="PS50075"/>
    </source>
</evidence>
<dbReference type="InterPro" id="IPR036736">
    <property type="entry name" value="ACP-like_sf"/>
</dbReference>
<protein>
    <recommendedName>
        <fullName evidence="1">Carrier domain-containing protein</fullName>
    </recommendedName>
</protein>
<reference evidence="2 3" key="1">
    <citation type="submission" date="2019-12" db="EMBL/GenBank/DDBJ databases">
        <title>Whole genome shotgun sequence of Streptomyces tubercidicus NBRC 13090.</title>
        <authorList>
            <person name="Ichikawa N."/>
            <person name="Kimura A."/>
            <person name="Kitahashi Y."/>
            <person name="Komaki H."/>
            <person name="Tamura T."/>
        </authorList>
    </citation>
    <scope>NUCLEOTIDE SEQUENCE [LARGE SCALE GENOMIC DNA]</scope>
    <source>
        <strain evidence="2 3">NBRC 13090</strain>
    </source>
</reference>
<dbReference type="AlphaFoldDB" id="A0A640UZY0"/>
<feature type="domain" description="Carrier" evidence="1">
    <location>
        <begin position="6"/>
        <end position="79"/>
    </location>
</feature>
<dbReference type="PROSITE" id="PS50075">
    <property type="entry name" value="CARRIER"/>
    <property type="match status" value="1"/>
</dbReference>
<dbReference type="GeneID" id="96285943"/>
<organism evidence="2 3">
    <name type="scientific">Streptomyces tubercidicus</name>
    <dbReference type="NCBI Taxonomy" id="47759"/>
    <lineage>
        <taxon>Bacteria</taxon>
        <taxon>Bacillati</taxon>
        <taxon>Actinomycetota</taxon>
        <taxon>Actinomycetes</taxon>
        <taxon>Kitasatosporales</taxon>
        <taxon>Streptomycetaceae</taxon>
        <taxon>Streptomyces</taxon>
    </lineage>
</organism>
<dbReference type="SUPFAM" id="SSF47336">
    <property type="entry name" value="ACP-like"/>
    <property type="match status" value="1"/>
</dbReference>
<accession>A0A640UZY0</accession>
<keyword evidence="3" id="KW-1185">Reference proteome</keyword>
<dbReference type="RefSeq" id="WP_159746338.1">
    <property type="nucleotide sequence ID" value="NZ_BLIR01000001.1"/>
</dbReference>